<gene>
    <name evidence="4" type="ORF">DWV00_22320</name>
</gene>
<dbReference type="Pfam" id="PF00583">
    <property type="entry name" value="Acetyltransf_1"/>
    <property type="match status" value="1"/>
</dbReference>
<dbReference type="EMBL" id="QRGA01000013">
    <property type="protein sequence ID" value="RDU96732.1"/>
    <property type="molecule type" value="Genomic_DNA"/>
</dbReference>
<dbReference type="InterPro" id="IPR016181">
    <property type="entry name" value="Acyl_CoA_acyltransferase"/>
</dbReference>
<protein>
    <submittedName>
        <fullName evidence="4">GNAT family N-acetyltransferase</fullName>
    </submittedName>
</protein>
<reference evidence="4 5" key="1">
    <citation type="submission" date="2018-08" db="EMBL/GenBank/DDBJ databases">
        <title>Paraburkholderia sp. DHOM06 isolated from forest soil.</title>
        <authorList>
            <person name="Gao Z.-H."/>
            <person name="Qiu L.-H."/>
        </authorList>
    </citation>
    <scope>NUCLEOTIDE SEQUENCE [LARGE SCALE GENOMIC DNA]</scope>
    <source>
        <strain evidence="4 5">DHOM06</strain>
    </source>
</reference>
<dbReference type="PANTHER" id="PTHR43877">
    <property type="entry name" value="AMINOALKYLPHOSPHONATE N-ACETYLTRANSFERASE-RELATED-RELATED"/>
    <property type="match status" value="1"/>
</dbReference>
<evidence type="ECO:0000256" key="1">
    <source>
        <dbReference type="ARBA" id="ARBA00022679"/>
    </source>
</evidence>
<dbReference type="SUPFAM" id="SSF55729">
    <property type="entry name" value="Acyl-CoA N-acyltransferases (Nat)"/>
    <property type="match status" value="1"/>
</dbReference>
<dbReference type="Proteomes" id="UP000256838">
    <property type="component" value="Unassembled WGS sequence"/>
</dbReference>
<evidence type="ECO:0000313" key="5">
    <source>
        <dbReference type="Proteomes" id="UP000256838"/>
    </source>
</evidence>
<dbReference type="GO" id="GO:0016747">
    <property type="term" value="F:acyltransferase activity, transferring groups other than amino-acyl groups"/>
    <property type="evidence" value="ECO:0007669"/>
    <property type="project" value="InterPro"/>
</dbReference>
<organism evidence="4 5">
    <name type="scientific">Trinickia dinghuensis</name>
    <dbReference type="NCBI Taxonomy" id="2291023"/>
    <lineage>
        <taxon>Bacteria</taxon>
        <taxon>Pseudomonadati</taxon>
        <taxon>Pseudomonadota</taxon>
        <taxon>Betaproteobacteria</taxon>
        <taxon>Burkholderiales</taxon>
        <taxon>Burkholderiaceae</taxon>
        <taxon>Trinickia</taxon>
    </lineage>
</organism>
<dbReference type="InterPro" id="IPR050832">
    <property type="entry name" value="Bact_Acetyltransf"/>
</dbReference>
<keyword evidence="2" id="KW-0012">Acyltransferase</keyword>
<dbReference type="PANTHER" id="PTHR43877:SF2">
    <property type="entry name" value="AMINOALKYLPHOSPHONATE N-ACETYLTRANSFERASE-RELATED"/>
    <property type="match status" value="1"/>
</dbReference>
<evidence type="ECO:0000259" key="3">
    <source>
        <dbReference type="PROSITE" id="PS51186"/>
    </source>
</evidence>
<accession>A0A3D8JVB1</accession>
<evidence type="ECO:0000256" key="2">
    <source>
        <dbReference type="ARBA" id="ARBA00023315"/>
    </source>
</evidence>
<keyword evidence="5" id="KW-1185">Reference proteome</keyword>
<dbReference type="Gene3D" id="3.40.630.30">
    <property type="match status" value="1"/>
</dbReference>
<feature type="domain" description="N-acetyltransferase" evidence="3">
    <location>
        <begin position="2"/>
        <end position="145"/>
    </location>
</feature>
<dbReference type="AlphaFoldDB" id="A0A3D8JVB1"/>
<sequence>MTTLLPLEHAETDADVAACFELMQQLRPHLSAPDELVARVAVQRAQQYRLLAMWDGRRPVALAGYRQVDNLIHGRFLYVDDLVTDERERGRSHGERMIDALREIGRSHRCGKLVLDTALSNVLAQRFYFRAGMLPRALRFSEDLQ</sequence>
<dbReference type="PROSITE" id="PS51186">
    <property type="entry name" value="GNAT"/>
    <property type="match status" value="1"/>
</dbReference>
<evidence type="ECO:0000313" key="4">
    <source>
        <dbReference type="EMBL" id="RDU96732.1"/>
    </source>
</evidence>
<dbReference type="InterPro" id="IPR000182">
    <property type="entry name" value="GNAT_dom"/>
</dbReference>
<comment type="caution">
    <text evidence="4">The sequence shown here is derived from an EMBL/GenBank/DDBJ whole genome shotgun (WGS) entry which is preliminary data.</text>
</comment>
<name>A0A3D8JVB1_9BURK</name>
<dbReference type="OrthoDB" id="9805924at2"/>
<proteinExistence type="predicted"/>
<keyword evidence="1 4" id="KW-0808">Transferase</keyword>